<reference evidence="2" key="1">
    <citation type="journal article" date="2019" name="Int. J. Syst. Evol. Microbiol.">
        <title>The Global Catalogue of Microorganisms (GCM) 10K type strain sequencing project: providing services to taxonomists for standard genome sequencing and annotation.</title>
        <authorList>
            <consortium name="The Broad Institute Genomics Platform"/>
            <consortium name="The Broad Institute Genome Sequencing Center for Infectious Disease"/>
            <person name="Wu L."/>
            <person name="Ma J."/>
        </authorList>
    </citation>
    <scope>NUCLEOTIDE SEQUENCE [LARGE SCALE GENOMIC DNA]</scope>
    <source>
        <strain evidence="2">JCM 13929</strain>
    </source>
</reference>
<evidence type="ECO:0000313" key="1">
    <source>
        <dbReference type="EMBL" id="GAA1692831.1"/>
    </source>
</evidence>
<comment type="caution">
    <text evidence="1">The sequence shown here is derived from an EMBL/GenBank/DDBJ whole genome shotgun (WGS) entry which is preliminary data.</text>
</comment>
<dbReference type="RefSeq" id="WP_346114913.1">
    <property type="nucleotide sequence ID" value="NZ_BAAAMU010000188.1"/>
</dbReference>
<accession>A0ABP4TSN6</accession>
<evidence type="ECO:0008006" key="3">
    <source>
        <dbReference type="Google" id="ProtNLM"/>
    </source>
</evidence>
<gene>
    <name evidence="1" type="ORF">GCM10009733_106010</name>
</gene>
<dbReference type="EMBL" id="BAAAMU010000188">
    <property type="protein sequence ID" value="GAA1692831.1"/>
    <property type="molecule type" value="Genomic_DNA"/>
</dbReference>
<evidence type="ECO:0000313" key="2">
    <source>
        <dbReference type="Proteomes" id="UP001500064"/>
    </source>
</evidence>
<organism evidence="1 2">
    <name type="scientific">Nonomuraea maheshkhaliensis</name>
    <dbReference type="NCBI Taxonomy" id="419590"/>
    <lineage>
        <taxon>Bacteria</taxon>
        <taxon>Bacillati</taxon>
        <taxon>Actinomycetota</taxon>
        <taxon>Actinomycetes</taxon>
        <taxon>Streptosporangiales</taxon>
        <taxon>Streptosporangiaceae</taxon>
        <taxon>Nonomuraea</taxon>
    </lineage>
</organism>
<keyword evidence="2" id="KW-1185">Reference proteome</keyword>
<dbReference type="Proteomes" id="UP001500064">
    <property type="component" value="Unassembled WGS sequence"/>
</dbReference>
<name>A0ABP4TSN6_9ACTN</name>
<protein>
    <recommendedName>
        <fullName evidence="3">Transposase</fullName>
    </recommendedName>
</protein>
<proteinExistence type="predicted"/>
<sequence length="153" mass="17346">MVKAPRRTWAPYLCLEVEAGQGLRQPKGRTWAPVGARPVVTVRGKGSGRVNMAGVVAYRDSERPHLLYRLYIYRDRKDEPKSISWLDYRDLGVWSLLRRAPLANFAVADLAVLVRITKRKLKQIQYRPHLLTGSLAQTGLTLDAPANPPMPFR</sequence>